<keyword evidence="2" id="KW-1185">Reference proteome</keyword>
<dbReference type="EMBL" id="JAPESX010001513">
    <property type="protein sequence ID" value="KAJ8113569.1"/>
    <property type="molecule type" value="Genomic_DNA"/>
</dbReference>
<sequence>MSKHLPNRTFALPAVLYHTRYDARYFLVTSRVPGETAARLWWDFDDAAKDRYANLIVQACVEVATLTSSKLGTGIDGTAAKNDPLGEALTRKDMPDILANCDAVNLSAAEFVPREWIGVNFARALAMVQDPPIPENYLSNDYAQRVWRALQRRGFGNDGSVWLNWKRIDWQ</sequence>
<organism evidence="1 2">
    <name type="scientific">Nemania bipapillata</name>
    <dbReference type="NCBI Taxonomy" id="110536"/>
    <lineage>
        <taxon>Eukaryota</taxon>
        <taxon>Fungi</taxon>
        <taxon>Dikarya</taxon>
        <taxon>Ascomycota</taxon>
        <taxon>Pezizomycotina</taxon>
        <taxon>Sordariomycetes</taxon>
        <taxon>Xylariomycetidae</taxon>
        <taxon>Xylariales</taxon>
        <taxon>Xylariaceae</taxon>
        <taxon>Nemania</taxon>
    </lineage>
</organism>
<protein>
    <submittedName>
        <fullName evidence="1">Uncharacterized protein</fullName>
    </submittedName>
</protein>
<name>A0ACC2IEE5_9PEZI</name>
<evidence type="ECO:0000313" key="1">
    <source>
        <dbReference type="EMBL" id="KAJ8113569.1"/>
    </source>
</evidence>
<proteinExistence type="predicted"/>
<gene>
    <name evidence="1" type="ORF">ONZ43_g5125</name>
</gene>
<reference evidence="1" key="1">
    <citation type="submission" date="2022-11" db="EMBL/GenBank/DDBJ databases">
        <title>Genome Sequence of Nemania bipapillata.</title>
        <authorList>
            <person name="Buettner E."/>
        </authorList>
    </citation>
    <scope>NUCLEOTIDE SEQUENCE</scope>
    <source>
        <strain evidence="1">CP14</strain>
    </source>
</reference>
<evidence type="ECO:0000313" key="2">
    <source>
        <dbReference type="Proteomes" id="UP001153334"/>
    </source>
</evidence>
<dbReference type="Proteomes" id="UP001153334">
    <property type="component" value="Unassembled WGS sequence"/>
</dbReference>
<comment type="caution">
    <text evidence="1">The sequence shown here is derived from an EMBL/GenBank/DDBJ whole genome shotgun (WGS) entry which is preliminary data.</text>
</comment>
<accession>A0ACC2IEE5</accession>